<evidence type="ECO:0000256" key="7">
    <source>
        <dbReference type="ARBA" id="ARBA00036823"/>
    </source>
</evidence>
<dbReference type="EC" id="5.3.3.12" evidence="8"/>
<keyword evidence="4" id="KW-0964">Secreted</keyword>
<dbReference type="PANTHER" id="PTHR11954">
    <property type="entry name" value="D-DOPACHROME DECARBOXYLASE"/>
    <property type="match status" value="1"/>
</dbReference>
<comment type="catalytic activity">
    <reaction evidence="6">
        <text>3-phenylpyruvate = enol-phenylpyruvate</text>
        <dbReference type="Rhea" id="RHEA:17097"/>
        <dbReference type="ChEBI" id="CHEBI:16815"/>
        <dbReference type="ChEBI" id="CHEBI:18005"/>
        <dbReference type="EC" id="5.3.2.1"/>
    </reaction>
</comment>
<dbReference type="GO" id="GO:0004167">
    <property type="term" value="F:dopachrome isomerase activity"/>
    <property type="evidence" value="ECO:0007669"/>
    <property type="project" value="UniProtKB-EC"/>
</dbReference>
<evidence type="ECO:0000256" key="8">
    <source>
        <dbReference type="ARBA" id="ARBA00038932"/>
    </source>
</evidence>
<name>A0A8S1EKM3_9PELO</name>
<evidence type="ECO:0000256" key="4">
    <source>
        <dbReference type="ARBA" id="ARBA00022525"/>
    </source>
</evidence>
<comment type="caution">
    <text evidence="13">The sequence shown here is derived from an EMBL/GenBank/DDBJ whole genome shotgun (WGS) entry which is preliminary data.</text>
</comment>
<gene>
    <name evidence="13" type="ORF">CBOVIS_LOCUS5214</name>
</gene>
<evidence type="ECO:0000256" key="5">
    <source>
        <dbReference type="ARBA" id="ARBA00023235"/>
    </source>
</evidence>
<dbReference type="InterPro" id="IPR001398">
    <property type="entry name" value="Macrophage_inhib_fac"/>
</dbReference>
<evidence type="ECO:0000313" key="13">
    <source>
        <dbReference type="EMBL" id="CAB3402620.1"/>
    </source>
</evidence>
<comment type="similarity">
    <text evidence="2">Belongs to the MIF family.</text>
</comment>
<comment type="catalytic activity">
    <reaction evidence="7">
        <text>L-dopachrome = 5,6-dihydroxyindole-2-carboxylate</text>
        <dbReference type="Rhea" id="RHEA:13041"/>
        <dbReference type="ChEBI" id="CHEBI:16875"/>
        <dbReference type="ChEBI" id="CHEBI:57509"/>
        <dbReference type="EC" id="5.3.3.12"/>
    </reaction>
</comment>
<dbReference type="GO" id="GO:0050178">
    <property type="term" value="F:phenylpyruvate tautomerase activity"/>
    <property type="evidence" value="ECO:0007669"/>
    <property type="project" value="UniProtKB-EC"/>
</dbReference>
<evidence type="ECO:0000256" key="9">
    <source>
        <dbReference type="ARBA" id="ARBA00039086"/>
    </source>
</evidence>
<dbReference type="EC" id="5.3.2.1" evidence="9"/>
<dbReference type="PANTHER" id="PTHR11954:SF6">
    <property type="entry name" value="MACROPHAGE MIGRATION INHIBITORY FACTOR"/>
    <property type="match status" value="1"/>
</dbReference>
<dbReference type="GO" id="GO:0005615">
    <property type="term" value="C:extracellular space"/>
    <property type="evidence" value="ECO:0007669"/>
    <property type="project" value="UniProtKB-KW"/>
</dbReference>
<evidence type="ECO:0000256" key="1">
    <source>
        <dbReference type="ARBA" id="ARBA00004613"/>
    </source>
</evidence>
<dbReference type="OrthoDB" id="255819at2759"/>
<dbReference type="AlphaFoldDB" id="A0A8S1EKM3"/>
<dbReference type="SUPFAM" id="SSF55331">
    <property type="entry name" value="Tautomerase/MIF"/>
    <property type="match status" value="1"/>
</dbReference>
<dbReference type="Proteomes" id="UP000494206">
    <property type="component" value="Unassembled WGS sequence"/>
</dbReference>
<dbReference type="InterPro" id="IPR014347">
    <property type="entry name" value="Tautomerase/MIF_sf"/>
</dbReference>
<dbReference type="Pfam" id="PF01187">
    <property type="entry name" value="MIF"/>
    <property type="match status" value="1"/>
</dbReference>
<evidence type="ECO:0000256" key="2">
    <source>
        <dbReference type="ARBA" id="ARBA00005851"/>
    </source>
</evidence>
<evidence type="ECO:0000313" key="14">
    <source>
        <dbReference type="Proteomes" id="UP000494206"/>
    </source>
</evidence>
<reference evidence="13 14" key="1">
    <citation type="submission" date="2020-04" db="EMBL/GenBank/DDBJ databases">
        <authorList>
            <person name="Laetsch R D."/>
            <person name="Stevens L."/>
            <person name="Kumar S."/>
            <person name="Blaxter L. M."/>
        </authorList>
    </citation>
    <scope>NUCLEOTIDE SEQUENCE [LARGE SCALE GENOMIC DNA]</scope>
</reference>
<evidence type="ECO:0000256" key="10">
    <source>
        <dbReference type="ARBA" id="ARBA00041631"/>
    </source>
</evidence>
<keyword evidence="3" id="KW-0202">Cytokine</keyword>
<dbReference type="EMBL" id="CADEPM010000003">
    <property type="protein sequence ID" value="CAB3402620.1"/>
    <property type="molecule type" value="Genomic_DNA"/>
</dbReference>
<comment type="subcellular location">
    <subcellularLocation>
        <location evidence="1">Secreted</location>
    </subcellularLocation>
</comment>
<dbReference type="GO" id="GO:0005125">
    <property type="term" value="F:cytokine activity"/>
    <property type="evidence" value="ECO:0007669"/>
    <property type="project" value="UniProtKB-KW"/>
</dbReference>
<keyword evidence="5" id="KW-0413">Isomerase</keyword>
<sequence length="116" mass="12293">MPIFSIHTNVPVEASKATEIAKEFSKVIARILGKPESYVSVHIQAGSSLVFGGSSDPAGYAVLKSIGGVGGKKNNDHSQELFPLVEKFFGIPGNRFYIEYINIGAADIAFSGATFA</sequence>
<evidence type="ECO:0000256" key="6">
    <source>
        <dbReference type="ARBA" id="ARBA00036735"/>
    </source>
</evidence>
<dbReference type="Gene3D" id="3.30.429.10">
    <property type="entry name" value="Macrophage Migration Inhibitory Factor"/>
    <property type="match status" value="1"/>
</dbReference>
<evidence type="ECO:0000256" key="11">
    <source>
        <dbReference type="ARBA" id="ARBA00041912"/>
    </source>
</evidence>
<keyword evidence="14" id="KW-1185">Reference proteome</keyword>
<evidence type="ECO:0000256" key="3">
    <source>
        <dbReference type="ARBA" id="ARBA00022514"/>
    </source>
</evidence>
<evidence type="ECO:0000256" key="12">
    <source>
        <dbReference type="ARBA" id="ARBA00042730"/>
    </source>
</evidence>
<accession>A0A8S1EKM3</accession>
<organism evidence="13 14">
    <name type="scientific">Caenorhabditis bovis</name>
    <dbReference type="NCBI Taxonomy" id="2654633"/>
    <lineage>
        <taxon>Eukaryota</taxon>
        <taxon>Metazoa</taxon>
        <taxon>Ecdysozoa</taxon>
        <taxon>Nematoda</taxon>
        <taxon>Chromadorea</taxon>
        <taxon>Rhabditida</taxon>
        <taxon>Rhabditina</taxon>
        <taxon>Rhabditomorpha</taxon>
        <taxon>Rhabditoidea</taxon>
        <taxon>Rhabditidae</taxon>
        <taxon>Peloderinae</taxon>
        <taxon>Caenorhabditis</taxon>
    </lineage>
</organism>
<proteinExistence type="inferred from homology"/>
<protein>
    <recommendedName>
        <fullName evidence="12">L-dopachrome isomerase</fullName>
        <ecNumber evidence="9">5.3.2.1</ecNumber>
        <ecNumber evidence="8">5.3.3.12</ecNumber>
    </recommendedName>
    <alternativeName>
        <fullName evidence="10">L-dopachrome tautomerase</fullName>
    </alternativeName>
    <alternativeName>
        <fullName evidence="11">Phenylpyruvate tautomerase</fullName>
    </alternativeName>
</protein>